<sequence length="100" mass="11216">MYSKHVARPLDLHSVQKYLVLYLLYLQTFYRIDSISLPLAPLSSPGPKSSHPTVKPHPHNQPKGSSHRKTGSIPELPSHITSYNKHPDGPEPFSCHPKSN</sequence>
<dbReference type="AlphaFoldDB" id="A0A5N6JRD1"/>
<proteinExistence type="predicted"/>
<name>A0A5N6JRD1_MONLA</name>
<evidence type="ECO:0000313" key="2">
    <source>
        <dbReference type="EMBL" id="KAB8291337.1"/>
    </source>
</evidence>
<dbReference type="EMBL" id="VIGI01000015">
    <property type="protein sequence ID" value="KAB8291337.1"/>
    <property type="molecule type" value="Genomic_DNA"/>
</dbReference>
<accession>A0A5N6JRD1</accession>
<gene>
    <name evidence="2" type="ORF">EYC80_010019</name>
</gene>
<reference evidence="2 3" key="1">
    <citation type="submission" date="2019-06" db="EMBL/GenBank/DDBJ databases">
        <title>Genome Sequence of the Brown Rot Fungal Pathogen Monilinia laxa.</title>
        <authorList>
            <person name="De Miccolis Angelini R.M."/>
            <person name="Landi L."/>
            <person name="Abate D."/>
            <person name="Pollastro S."/>
            <person name="Romanazzi G."/>
            <person name="Faretra F."/>
        </authorList>
    </citation>
    <scope>NUCLEOTIDE SEQUENCE [LARGE SCALE GENOMIC DNA]</scope>
    <source>
        <strain evidence="2 3">Mlax316</strain>
    </source>
</reference>
<feature type="region of interest" description="Disordered" evidence="1">
    <location>
        <begin position="41"/>
        <end position="100"/>
    </location>
</feature>
<dbReference type="Proteomes" id="UP000326757">
    <property type="component" value="Unassembled WGS sequence"/>
</dbReference>
<feature type="compositionally biased region" description="Basic residues" evidence="1">
    <location>
        <begin position="54"/>
        <end position="70"/>
    </location>
</feature>
<feature type="compositionally biased region" description="Low complexity" evidence="1">
    <location>
        <begin position="41"/>
        <end position="50"/>
    </location>
</feature>
<keyword evidence="3" id="KW-1185">Reference proteome</keyword>
<evidence type="ECO:0000313" key="3">
    <source>
        <dbReference type="Proteomes" id="UP000326757"/>
    </source>
</evidence>
<organism evidence="2 3">
    <name type="scientific">Monilinia laxa</name>
    <name type="common">Brown rot fungus</name>
    <name type="synonym">Sclerotinia laxa</name>
    <dbReference type="NCBI Taxonomy" id="61186"/>
    <lineage>
        <taxon>Eukaryota</taxon>
        <taxon>Fungi</taxon>
        <taxon>Dikarya</taxon>
        <taxon>Ascomycota</taxon>
        <taxon>Pezizomycotina</taxon>
        <taxon>Leotiomycetes</taxon>
        <taxon>Helotiales</taxon>
        <taxon>Sclerotiniaceae</taxon>
        <taxon>Monilinia</taxon>
    </lineage>
</organism>
<evidence type="ECO:0000256" key="1">
    <source>
        <dbReference type="SAM" id="MobiDB-lite"/>
    </source>
</evidence>
<comment type="caution">
    <text evidence="2">The sequence shown here is derived from an EMBL/GenBank/DDBJ whole genome shotgun (WGS) entry which is preliminary data.</text>
</comment>
<protein>
    <submittedName>
        <fullName evidence="2">Uncharacterized protein</fullName>
    </submittedName>
</protein>